<evidence type="ECO:0000259" key="2">
    <source>
        <dbReference type="Pfam" id="PF01551"/>
    </source>
</evidence>
<dbReference type="GO" id="GO:0016787">
    <property type="term" value="F:hydrolase activity"/>
    <property type="evidence" value="ECO:0007669"/>
    <property type="project" value="UniProtKB-KW"/>
</dbReference>
<sequence>MKFPILLLALFFGGTLLSNGQTPASNSFVSVKQGGVVRWADHCIRCAMGNQRWRAVGGTCYYPIDLVKATGYHRIYRWTKAGRRQYRTIQVVKGEFKNEDFKDFEKKEYVNVSAANVRRQRREQAQIWPLFSRPETAPSFTLPLGQPARPLPATEGNFGVYRTFDGQPRNRHTGTDYPIGTGQPVLSMAEGRIVLVANHFFGGNSVFVDHGNGLVSMYLHLNGFAVKKGDQVKKGQKIGEVGETGRATGPHLHLGVRWHNARIDPALLLADPAKLPTVD</sequence>
<evidence type="ECO:0000256" key="1">
    <source>
        <dbReference type="SAM" id="SignalP"/>
    </source>
</evidence>
<dbReference type="InterPro" id="IPR050570">
    <property type="entry name" value="Cell_wall_metabolism_enzyme"/>
</dbReference>
<dbReference type="EC" id="3.4.24.-" evidence="3"/>
<dbReference type="PANTHER" id="PTHR21666">
    <property type="entry name" value="PEPTIDASE-RELATED"/>
    <property type="match status" value="1"/>
</dbReference>
<dbReference type="Pfam" id="PF01551">
    <property type="entry name" value="Peptidase_M23"/>
    <property type="match status" value="1"/>
</dbReference>
<dbReference type="CDD" id="cd12797">
    <property type="entry name" value="M23_peptidase"/>
    <property type="match status" value="1"/>
</dbReference>
<keyword evidence="4" id="KW-1185">Reference proteome</keyword>
<dbReference type="InterPro" id="IPR016047">
    <property type="entry name" value="M23ase_b-sheet_dom"/>
</dbReference>
<dbReference type="InterPro" id="IPR011055">
    <property type="entry name" value="Dup_hybrid_motif"/>
</dbReference>
<keyword evidence="1" id="KW-0732">Signal</keyword>
<evidence type="ECO:0000313" key="4">
    <source>
        <dbReference type="Proteomes" id="UP001596106"/>
    </source>
</evidence>
<feature type="chain" id="PRO_5045496271" evidence="1">
    <location>
        <begin position="21"/>
        <end position="279"/>
    </location>
</feature>
<comment type="caution">
    <text evidence="3">The sequence shown here is derived from an EMBL/GenBank/DDBJ whole genome shotgun (WGS) entry which is preliminary data.</text>
</comment>
<dbReference type="PANTHER" id="PTHR21666:SF285">
    <property type="entry name" value="M23 FAMILY METALLOPEPTIDASE"/>
    <property type="match status" value="1"/>
</dbReference>
<reference evidence="4" key="1">
    <citation type="journal article" date="2019" name="Int. J. Syst. Evol. Microbiol.">
        <title>The Global Catalogue of Microorganisms (GCM) 10K type strain sequencing project: providing services to taxonomists for standard genome sequencing and annotation.</title>
        <authorList>
            <consortium name="The Broad Institute Genomics Platform"/>
            <consortium name="The Broad Institute Genome Sequencing Center for Infectious Disease"/>
            <person name="Wu L."/>
            <person name="Ma J."/>
        </authorList>
    </citation>
    <scope>NUCLEOTIDE SEQUENCE [LARGE SCALE GENOMIC DNA]</scope>
    <source>
        <strain evidence="4">CCUG 55250</strain>
    </source>
</reference>
<keyword evidence="3" id="KW-0378">Hydrolase</keyword>
<proteinExistence type="predicted"/>
<dbReference type="SUPFAM" id="SSF51261">
    <property type="entry name" value="Duplicated hybrid motif"/>
    <property type="match status" value="1"/>
</dbReference>
<dbReference type="Gene3D" id="2.70.70.10">
    <property type="entry name" value="Glucose Permease (Domain IIA)"/>
    <property type="match status" value="1"/>
</dbReference>
<organism evidence="3 4">
    <name type="scientific">Larkinella bovis</name>
    <dbReference type="NCBI Taxonomy" id="683041"/>
    <lineage>
        <taxon>Bacteria</taxon>
        <taxon>Pseudomonadati</taxon>
        <taxon>Bacteroidota</taxon>
        <taxon>Cytophagia</taxon>
        <taxon>Cytophagales</taxon>
        <taxon>Spirosomataceae</taxon>
        <taxon>Larkinella</taxon>
    </lineage>
</organism>
<name>A0ABW0ID61_9BACT</name>
<feature type="signal peptide" evidence="1">
    <location>
        <begin position="1"/>
        <end position="20"/>
    </location>
</feature>
<dbReference type="RefSeq" id="WP_379848145.1">
    <property type="nucleotide sequence ID" value="NZ_JBHSMA010000006.1"/>
</dbReference>
<protein>
    <submittedName>
        <fullName evidence="3">M23 family metallopeptidase</fullName>
        <ecNumber evidence="3">3.4.24.-</ecNumber>
    </submittedName>
</protein>
<evidence type="ECO:0000313" key="3">
    <source>
        <dbReference type="EMBL" id="MFC5411341.1"/>
    </source>
</evidence>
<feature type="domain" description="M23ase beta-sheet core" evidence="2">
    <location>
        <begin position="171"/>
        <end position="265"/>
    </location>
</feature>
<dbReference type="Proteomes" id="UP001596106">
    <property type="component" value="Unassembled WGS sequence"/>
</dbReference>
<dbReference type="EMBL" id="JBHSMA010000006">
    <property type="protein sequence ID" value="MFC5411341.1"/>
    <property type="molecule type" value="Genomic_DNA"/>
</dbReference>
<accession>A0ABW0ID61</accession>
<gene>
    <name evidence="3" type="ORF">ACFPMF_18610</name>
</gene>